<feature type="domain" description="HTH lysR-type" evidence="5">
    <location>
        <begin position="14"/>
        <end position="71"/>
    </location>
</feature>
<evidence type="ECO:0000256" key="1">
    <source>
        <dbReference type="ARBA" id="ARBA00009437"/>
    </source>
</evidence>
<dbReference type="InterPro" id="IPR050389">
    <property type="entry name" value="LysR-type_TF"/>
</dbReference>
<keyword evidence="3" id="KW-0238">DNA-binding</keyword>
<dbReference type="GO" id="GO:0003700">
    <property type="term" value="F:DNA-binding transcription factor activity"/>
    <property type="evidence" value="ECO:0007669"/>
    <property type="project" value="InterPro"/>
</dbReference>
<dbReference type="AlphaFoldDB" id="A0A2Z6IBJ8"/>
<dbReference type="InterPro" id="IPR036388">
    <property type="entry name" value="WH-like_DNA-bd_sf"/>
</dbReference>
<evidence type="ECO:0000313" key="7">
    <source>
        <dbReference type="Proteomes" id="UP000271003"/>
    </source>
</evidence>
<proteinExistence type="inferred from homology"/>
<evidence type="ECO:0000256" key="4">
    <source>
        <dbReference type="ARBA" id="ARBA00023163"/>
    </source>
</evidence>
<dbReference type="KEGG" id="sutt:SUTMEG_17600"/>
<evidence type="ECO:0000259" key="5">
    <source>
        <dbReference type="PROSITE" id="PS50931"/>
    </source>
</evidence>
<dbReference type="InterPro" id="IPR000847">
    <property type="entry name" value="LysR_HTH_N"/>
</dbReference>
<evidence type="ECO:0000256" key="3">
    <source>
        <dbReference type="ARBA" id="ARBA00023125"/>
    </source>
</evidence>
<accession>A0A2Z6IBJ8</accession>
<dbReference type="Pfam" id="PF03466">
    <property type="entry name" value="LysR_substrate"/>
    <property type="match status" value="1"/>
</dbReference>
<dbReference type="Proteomes" id="UP000271003">
    <property type="component" value="Chromosome"/>
</dbReference>
<dbReference type="InterPro" id="IPR036390">
    <property type="entry name" value="WH_DNA-bd_sf"/>
</dbReference>
<dbReference type="InterPro" id="IPR037402">
    <property type="entry name" value="YidZ_PBP2"/>
</dbReference>
<name>A0A2Z6IBJ8_9BURK</name>
<dbReference type="InterPro" id="IPR005119">
    <property type="entry name" value="LysR_subst-bd"/>
</dbReference>
<dbReference type="PROSITE" id="PS50931">
    <property type="entry name" value="HTH_LYSR"/>
    <property type="match status" value="1"/>
</dbReference>
<evidence type="ECO:0000256" key="2">
    <source>
        <dbReference type="ARBA" id="ARBA00023015"/>
    </source>
</evidence>
<dbReference type="GO" id="GO:0003677">
    <property type="term" value="F:DNA binding"/>
    <property type="evidence" value="ECO:0007669"/>
    <property type="project" value="UniProtKB-KW"/>
</dbReference>
<dbReference type="RefSeq" id="WP_120177430.1">
    <property type="nucleotide sequence ID" value="NZ_AP018786.1"/>
</dbReference>
<keyword evidence="2" id="KW-0805">Transcription regulation</keyword>
<dbReference type="Gene3D" id="1.10.10.10">
    <property type="entry name" value="Winged helix-like DNA-binding domain superfamily/Winged helix DNA-binding domain"/>
    <property type="match status" value="1"/>
</dbReference>
<dbReference type="OrthoDB" id="8717159at2"/>
<dbReference type="PANTHER" id="PTHR30118:SF15">
    <property type="entry name" value="TRANSCRIPTIONAL REGULATORY PROTEIN"/>
    <property type="match status" value="1"/>
</dbReference>
<dbReference type="Pfam" id="PF00126">
    <property type="entry name" value="HTH_1"/>
    <property type="match status" value="1"/>
</dbReference>
<evidence type="ECO:0000313" key="6">
    <source>
        <dbReference type="EMBL" id="BBF23869.1"/>
    </source>
</evidence>
<dbReference type="PANTHER" id="PTHR30118">
    <property type="entry name" value="HTH-TYPE TRANSCRIPTIONAL REGULATOR LEUO-RELATED"/>
    <property type="match status" value="1"/>
</dbReference>
<protein>
    <submittedName>
        <fullName evidence="6">LysR family transcriptional regulator</fullName>
    </submittedName>
</protein>
<comment type="similarity">
    <text evidence="1">Belongs to the LysR transcriptional regulatory family.</text>
</comment>
<dbReference type="CDD" id="cd08417">
    <property type="entry name" value="PBP2_Nitroaromatics_like"/>
    <property type="match status" value="1"/>
</dbReference>
<keyword evidence="4" id="KW-0804">Transcription</keyword>
<gene>
    <name evidence="6" type="ORF">SUTMEG_17600</name>
</gene>
<sequence length="318" mass="35219">MHAATTSTDSLLRLSLNDLLFLEALVRLESLKDAADEFGLTRASASRTLARLRAAAGEPLFVRSNPNLVPTPEARRLATAVRRLRLVARELSPPGAPEPLTLARHFTIGAGENATYAFCLPVIERLNTIAPRVSVSIEHFEPERLFELLQSGKLDIAFYPQEVLPPHFESAVLSSNNIVAMVRREHPLLALARERELTLGDLAAYPKIRVSSAVARPFDEDDESDFAPFYHACCASDVPSVPYFLSALELLSRSDALLSVAARTAEAALRRFSDCAILPIPPLGRRDYKVRAIWHRRLSRDPEFLWFKGVMAGVLKGD</sequence>
<dbReference type="Gene3D" id="3.40.190.10">
    <property type="entry name" value="Periplasmic binding protein-like II"/>
    <property type="match status" value="2"/>
</dbReference>
<organism evidence="6 7">
    <name type="scientific">Sutterella megalosphaeroides</name>
    <dbReference type="NCBI Taxonomy" id="2494234"/>
    <lineage>
        <taxon>Bacteria</taxon>
        <taxon>Pseudomonadati</taxon>
        <taxon>Pseudomonadota</taxon>
        <taxon>Betaproteobacteria</taxon>
        <taxon>Burkholderiales</taxon>
        <taxon>Sutterellaceae</taxon>
        <taxon>Sutterella</taxon>
    </lineage>
</organism>
<keyword evidence="7" id="KW-1185">Reference proteome</keyword>
<reference evidence="6 7" key="1">
    <citation type="journal article" date="2018" name="Int. J. Syst. Evol. Microbiol.">
        <title>Mesosutterella multiformis gen. nov., sp. nov., a member of the family Sutterellaceae and Sutterella megalosphaeroides sp. nov., isolated from human faeces.</title>
        <authorList>
            <person name="Sakamoto M."/>
            <person name="Ikeyama N."/>
            <person name="Kunihiro T."/>
            <person name="Iino T."/>
            <person name="Yuki M."/>
            <person name="Ohkuma M."/>
        </authorList>
    </citation>
    <scope>NUCLEOTIDE SEQUENCE [LARGE SCALE GENOMIC DNA]</scope>
    <source>
        <strain evidence="6 7">6FBBBH3</strain>
    </source>
</reference>
<dbReference type="SUPFAM" id="SSF53850">
    <property type="entry name" value="Periplasmic binding protein-like II"/>
    <property type="match status" value="1"/>
</dbReference>
<dbReference type="SUPFAM" id="SSF46785">
    <property type="entry name" value="Winged helix' DNA-binding domain"/>
    <property type="match status" value="1"/>
</dbReference>
<dbReference type="EMBL" id="AP018786">
    <property type="protein sequence ID" value="BBF23869.1"/>
    <property type="molecule type" value="Genomic_DNA"/>
</dbReference>